<dbReference type="SUPFAM" id="SSF55961">
    <property type="entry name" value="Bet v1-like"/>
    <property type="match status" value="1"/>
</dbReference>
<dbReference type="Gene3D" id="3.30.530.20">
    <property type="match status" value="1"/>
</dbReference>
<gene>
    <name evidence="1" type="ORF">A1355_10930</name>
</gene>
<dbReference type="CDD" id="cd07820">
    <property type="entry name" value="SRPBCC_3"/>
    <property type="match status" value="1"/>
</dbReference>
<dbReference type="STRING" id="702114.A1355_10930"/>
<protein>
    <recommendedName>
        <fullName evidence="3">Polyketide cyclase</fullName>
    </recommendedName>
</protein>
<organism evidence="1 2">
    <name type="scientific">Methylomonas koyamae</name>
    <dbReference type="NCBI Taxonomy" id="702114"/>
    <lineage>
        <taxon>Bacteria</taxon>
        <taxon>Pseudomonadati</taxon>
        <taxon>Pseudomonadota</taxon>
        <taxon>Gammaproteobacteria</taxon>
        <taxon>Methylococcales</taxon>
        <taxon>Methylococcaceae</taxon>
        <taxon>Methylomonas</taxon>
    </lineage>
</organism>
<comment type="caution">
    <text evidence="1">The sequence shown here is derived from an EMBL/GenBank/DDBJ whole genome shotgun (WGS) entry which is preliminary data.</text>
</comment>
<dbReference type="InterPro" id="IPR023393">
    <property type="entry name" value="START-like_dom_sf"/>
</dbReference>
<accession>A0A177NBI5</accession>
<dbReference type="AlphaFoldDB" id="A0A177NBI5"/>
<keyword evidence="2" id="KW-1185">Reference proteome</keyword>
<evidence type="ECO:0000313" key="1">
    <source>
        <dbReference type="EMBL" id="OAI15245.1"/>
    </source>
</evidence>
<name>A0A177NBI5_9GAMM</name>
<evidence type="ECO:0008006" key="3">
    <source>
        <dbReference type="Google" id="ProtNLM"/>
    </source>
</evidence>
<sequence length="160" mass="18821">MVIHRLHRSQHLNVAPEQAWRFFSSPQHLNAITPDFFHVDIASPVPEEIYPGLLIAYRMRAVFGWPMAWLSEVCYCEPPRRFVYQQRVGPFAFFSHEVVVTPCRSGVEVADIVFYSMRWGWMGELLHYCLIGMRLQRIFQWRAEVLQARWPLPAVTVSED</sequence>
<dbReference type="EMBL" id="LUUK01000194">
    <property type="protein sequence ID" value="OAI15245.1"/>
    <property type="molecule type" value="Genomic_DNA"/>
</dbReference>
<reference evidence="2" key="1">
    <citation type="submission" date="2016-03" db="EMBL/GenBank/DDBJ databases">
        <authorList>
            <person name="Heylen K."/>
            <person name="De Vos P."/>
            <person name="Vekeman B."/>
        </authorList>
    </citation>
    <scope>NUCLEOTIDE SEQUENCE [LARGE SCALE GENOMIC DNA]</scope>
    <source>
        <strain evidence="2">R-45383</strain>
    </source>
</reference>
<proteinExistence type="predicted"/>
<evidence type="ECO:0000313" key="2">
    <source>
        <dbReference type="Proteomes" id="UP000077628"/>
    </source>
</evidence>
<dbReference type="Proteomes" id="UP000077628">
    <property type="component" value="Unassembled WGS sequence"/>
</dbReference>
<dbReference type="OrthoDB" id="9801773at2"/>